<dbReference type="NCBIfam" id="TIGR01007">
    <property type="entry name" value="eps_fam"/>
    <property type="match status" value="1"/>
</dbReference>
<evidence type="ECO:0000313" key="22">
    <source>
        <dbReference type="Proteomes" id="UP000738376"/>
    </source>
</evidence>
<dbReference type="InterPro" id="IPR050445">
    <property type="entry name" value="Bact_polysacc_biosynth/exp"/>
</dbReference>
<evidence type="ECO:0000256" key="2">
    <source>
        <dbReference type="ARBA" id="ARBA00006683"/>
    </source>
</evidence>
<evidence type="ECO:0000313" key="21">
    <source>
        <dbReference type="EMBL" id="NMF59336.1"/>
    </source>
</evidence>
<accession>A0ABX1LWF5</accession>
<organism evidence="21 22">
    <name type="scientific">Pseudanabaena yagii GIHE-NHR1</name>
    <dbReference type="NCBI Taxonomy" id="2722753"/>
    <lineage>
        <taxon>Bacteria</taxon>
        <taxon>Bacillati</taxon>
        <taxon>Cyanobacteriota</taxon>
        <taxon>Cyanophyceae</taxon>
        <taxon>Pseudanabaenales</taxon>
        <taxon>Pseudanabaenaceae</taxon>
        <taxon>Pseudanabaena</taxon>
        <taxon>Pseudanabaena yagii</taxon>
    </lineage>
</organism>
<keyword evidence="15" id="KW-0829">Tyrosine-protein kinase</keyword>
<evidence type="ECO:0000256" key="11">
    <source>
        <dbReference type="ARBA" id="ARBA00022777"/>
    </source>
</evidence>
<sequence>MNIATVQSNKPVIVEQDPGYGKIFAVLVRRRFWLLGGLTLGLVIAVVVNIVAKPKYTSSMRLLVESTYKSNSSSSSAFIDSNVQIDYATQLNLLQSSSMFQKAANLLATEYPDISVNDLQSLKIGMLGGKEAPTKIVEVQYTSKDPVKTRQVLRAFQKVYTDYNREQQEKRLQKGLAGIDDQVEKVRKSIADVTESLQEFRRRNNLFDANQRVTEITSALSGIEQQQRNTKLEYEQANTRLASLQQKLNLSPQDAVLLTRLNQSQRYQSLVSEMQNTEVALNREKARFKDDNPIVEALKLRFNQQQASLEEERKSILGNANLASSSKWNGDQLSGIDLTLASQIVETQTQLTLLQSRLNSLANQEKLLRAEMNRLPKLLGEYESLKPKLQIQQDTLQTLLKNRQELSLEIARGGFDWQVVEEPTLGFTDATETLRRNLLLGIVAGLFIGGVAAFVRDMQDDTVHTYDELEQQISSLFLLGMTPQYLQDASSSNFLPQFLKGQSVSPLAIEIIQWLPFRESLDLIYKNIQLNIYSQENAVRSLVITSALPNEGKSTIALGIATSAARLHQRVLLIDADMRSPTLHKKLNLPNERGLSTLLASKGNVVSRDVIQSSSTTIDILTSGPIPSDSVTLLSSEWMHKLMESFEQDYDLVIIDSPPILGTVDTMQIASCCGGVVAVARIDRITRGEFSQAISILQKLNLIGVIANGVKELPHSYKSVAVDDEEIDEDDDEEE</sequence>
<evidence type="ECO:0000256" key="3">
    <source>
        <dbReference type="ARBA" id="ARBA00007316"/>
    </source>
</evidence>
<evidence type="ECO:0000256" key="16">
    <source>
        <dbReference type="ARBA" id="ARBA00051245"/>
    </source>
</evidence>
<dbReference type="InterPro" id="IPR027417">
    <property type="entry name" value="P-loop_NTPase"/>
</dbReference>
<evidence type="ECO:0000256" key="6">
    <source>
        <dbReference type="ARBA" id="ARBA00022475"/>
    </source>
</evidence>
<dbReference type="InterPro" id="IPR003856">
    <property type="entry name" value="LPS_length_determ_N"/>
</dbReference>
<dbReference type="InterPro" id="IPR025669">
    <property type="entry name" value="AAA_dom"/>
</dbReference>
<evidence type="ECO:0000256" key="7">
    <source>
        <dbReference type="ARBA" id="ARBA00022519"/>
    </source>
</evidence>
<dbReference type="InterPro" id="IPR005702">
    <property type="entry name" value="Wzc-like_C"/>
</dbReference>
<dbReference type="SUPFAM" id="SSF52540">
    <property type="entry name" value="P-loop containing nucleoside triphosphate hydrolases"/>
    <property type="match status" value="1"/>
</dbReference>
<evidence type="ECO:0000256" key="13">
    <source>
        <dbReference type="ARBA" id="ARBA00022989"/>
    </source>
</evidence>
<gene>
    <name evidence="21" type="ORF">HC246_15245</name>
</gene>
<feature type="transmembrane region" description="Helical" evidence="18">
    <location>
        <begin position="32"/>
        <end position="52"/>
    </location>
</feature>
<keyword evidence="11" id="KW-0418">Kinase</keyword>
<feature type="domain" description="Polysaccharide chain length determinant N-terminal" evidence="19">
    <location>
        <begin position="22"/>
        <end position="104"/>
    </location>
</feature>
<evidence type="ECO:0000256" key="15">
    <source>
        <dbReference type="ARBA" id="ARBA00023137"/>
    </source>
</evidence>
<dbReference type="EMBL" id="JAAVJL010000001">
    <property type="protein sequence ID" value="NMF59336.1"/>
    <property type="molecule type" value="Genomic_DNA"/>
</dbReference>
<keyword evidence="12" id="KW-0067">ATP-binding</keyword>
<evidence type="ECO:0000256" key="18">
    <source>
        <dbReference type="SAM" id="Phobius"/>
    </source>
</evidence>
<keyword evidence="17" id="KW-0175">Coiled coil</keyword>
<keyword evidence="13 18" id="KW-1133">Transmembrane helix</keyword>
<comment type="similarity">
    <text evidence="4">Belongs to the etk/wzc family.</text>
</comment>
<comment type="caution">
    <text evidence="21">The sequence shown here is derived from an EMBL/GenBank/DDBJ whole genome shotgun (WGS) entry which is preliminary data.</text>
</comment>
<dbReference type="Gene3D" id="3.40.50.300">
    <property type="entry name" value="P-loop containing nucleotide triphosphate hydrolases"/>
    <property type="match status" value="1"/>
</dbReference>
<evidence type="ECO:0000256" key="4">
    <source>
        <dbReference type="ARBA" id="ARBA00008883"/>
    </source>
</evidence>
<proteinExistence type="inferred from homology"/>
<keyword evidence="7" id="KW-0997">Cell inner membrane</keyword>
<keyword evidence="14 18" id="KW-0472">Membrane</keyword>
<feature type="coiled-coil region" evidence="17">
    <location>
        <begin position="183"/>
        <end position="315"/>
    </location>
</feature>
<evidence type="ECO:0000256" key="5">
    <source>
        <dbReference type="ARBA" id="ARBA00011903"/>
    </source>
</evidence>
<evidence type="ECO:0000256" key="12">
    <source>
        <dbReference type="ARBA" id="ARBA00022840"/>
    </source>
</evidence>
<keyword evidence="9 18" id="KW-0812">Transmembrane</keyword>
<feature type="coiled-coil region" evidence="17">
    <location>
        <begin position="344"/>
        <end position="409"/>
    </location>
</feature>
<keyword evidence="10" id="KW-0547">Nucleotide-binding</keyword>
<comment type="similarity">
    <text evidence="2">Belongs to the CpsC/CapA family.</text>
</comment>
<dbReference type="RefSeq" id="WP_169364131.1">
    <property type="nucleotide sequence ID" value="NZ_JAAVJL010000001.1"/>
</dbReference>
<protein>
    <recommendedName>
        <fullName evidence="5">non-specific protein-tyrosine kinase</fullName>
        <ecNumber evidence="5">2.7.10.2</ecNumber>
    </recommendedName>
</protein>
<evidence type="ECO:0000256" key="17">
    <source>
        <dbReference type="SAM" id="Coils"/>
    </source>
</evidence>
<evidence type="ECO:0000256" key="8">
    <source>
        <dbReference type="ARBA" id="ARBA00022679"/>
    </source>
</evidence>
<dbReference type="Pfam" id="PF02706">
    <property type="entry name" value="Wzz"/>
    <property type="match status" value="1"/>
</dbReference>
<dbReference type="EC" id="2.7.10.2" evidence="5"/>
<keyword evidence="8" id="KW-0808">Transferase</keyword>
<evidence type="ECO:0000259" key="20">
    <source>
        <dbReference type="Pfam" id="PF13614"/>
    </source>
</evidence>
<keyword evidence="6" id="KW-1003">Cell membrane</keyword>
<evidence type="ECO:0000256" key="14">
    <source>
        <dbReference type="ARBA" id="ARBA00023136"/>
    </source>
</evidence>
<comment type="similarity">
    <text evidence="3">Belongs to the CpsD/CapB family.</text>
</comment>
<evidence type="ECO:0000256" key="10">
    <source>
        <dbReference type="ARBA" id="ARBA00022741"/>
    </source>
</evidence>
<reference evidence="21 22" key="1">
    <citation type="submission" date="2020-03" db="EMBL/GenBank/DDBJ databases">
        <title>Draft Genome Sequence of 2-Methylisoborneol Producing Pseudanabaena yagii Strain GIHE-NHR1 Isolated from North Han River in South Korea.</title>
        <authorList>
            <person name="Jeong J."/>
        </authorList>
    </citation>
    <scope>NUCLEOTIDE SEQUENCE [LARGE SCALE GENOMIC DNA]</scope>
    <source>
        <strain evidence="21 22">GIHE-NHR1</strain>
    </source>
</reference>
<comment type="catalytic activity">
    <reaction evidence="16">
        <text>L-tyrosyl-[protein] + ATP = O-phospho-L-tyrosyl-[protein] + ADP + H(+)</text>
        <dbReference type="Rhea" id="RHEA:10596"/>
        <dbReference type="Rhea" id="RHEA-COMP:10136"/>
        <dbReference type="Rhea" id="RHEA-COMP:20101"/>
        <dbReference type="ChEBI" id="CHEBI:15378"/>
        <dbReference type="ChEBI" id="CHEBI:30616"/>
        <dbReference type="ChEBI" id="CHEBI:46858"/>
        <dbReference type="ChEBI" id="CHEBI:61978"/>
        <dbReference type="ChEBI" id="CHEBI:456216"/>
        <dbReference type="EC" id="2.7.10.2"/>
    </reaction>
</comment>
<dbReference type="Pfam" id="PF13614">
    <property type="entry name" value="AAA_31"/>
    <property type="match status" value="1"/>
</dbReference>
<dbReference type="PANTHER" id="PTHR32309:SF13">
    <property type="entry name" value="FERRIC ENTEROBACTIN TRANSPORT PROTEIN FEPE"/>
    <property type="match status" value="1"/>
</dbReference>
<dbReference type="Proteomes" id="UP000738376">
    <property type="component" value="Unassembled WGS sequence"/>
</dbReference>
<feature type="domain" description="AAA" evidence="20">
    <location>
        <begin position="552"/>
        <end position="670"/>
    </location>
</feature>
<evidence type="ECO:0000256" key="1">
    <source>
        <dbReference type="ARBA" id="ARBA00004429"/>
    </source>
</evidence>
<name>A0ABX1LWF5_9CYAN</name>
<evidence type="ECO:0000256" key="9">
    <source>
        <dbReference type="ARBA" id="ARBA00022692"/>
    </source>
</evidence>
<dbReference type="PANTHER" id="PTHR32309">
    <property type="entry name" value="TYROSINE-PROTEIN KINASE"/>
    <property type="match status" value="1"/>
</dbReference>
<keyword evidence="22" id="KW-1185">Reference proteome</keyword>
<comment type="subcellular location">
    <subcellularLocation>
        <location evidence="1">Cell inner membrane</location>
        <topology evidence="1">Multi-pass membrane protein</topology>
    </subcellularLocation>
</comment>
<dbReference type="CDD" id="cd05387">
    <property type="entry name" value="BY-kinase"/>
    <property type="match status" value="1"/>
</dbReference>
<evidence type="ECO:0000259" key="19">
    <source>
        <dbReference type="Pfam" id="PF02706"/>
    </source>
</evidence>